<protein>
    <submittedName>
        <fullName evidence="1">Uncharacterized protein</fullName>
    </submittedName>
</protein>
<evidence type="ECO:0000313" key="1">
    <source>
        <dbReference type="EMBL" id="GBN30963.1"/>
    </source>
</evidence>
<sequence length="110" mass="12288">MTVIALIENVKFADWVDEDDLDIRGLTIAEDERAMPKCSYTRGTSTYLLHGKKSRSTKYLVDRVVFGSSGSQMEPNPSKDALSVLDEFSPGIVEIIDCRRNEESHVHPTG</sequence>
<proteinExistence type="predicted"/>
<dbReference type="AlphaFoldDB" id="A0A4Y2MW97"/>
<evidence type="ECO:0000313" key="2">
    <source>
        <dbReference type="Proteomes" id="UP000499080"/>
    </source>
</evidence>
<gene>
    <name evidence="1" type="ORF">AVEN_274066_1</name>
</gene>
<dbReference type="EMBL" id="BGPR01008009">
    <property type="protein sequence ID" value="GBN30963.1"/>
    <property type="molecule type" value="Genomic_DNA"/>
</dbReference>
<dbReference type="OrthoDB" id="2433005at2759"/>
<dbReference type="Proteomes" id="UP000499080">
    <property type="component" value="Unassembled WGS sequence"/>
</dbReference>
<reference evidence="1 2" key="1">
    <citation type="journal article" date="2019" name="Sci. Rep.">
        <title>Orb-weaving spider Araneus ventricosus genome elucidates the spidroin gene catalogue.</title>
        <authorList>
            <person name="Kono N."/>
            <person name="Nakamura H."/>
            <person name="Ohtoshi R."/>
            <person name="Moran D.A.P."/>
            <person name="Shinohara A."/>
            <person name="Yoshida Y."/>
            <person name="Fujiwara M."/>
            <person name="Mori M."/>
            <person name="Tomita M."/>
            <person name="Arakawa K."/>
        </authorList>
    </citation>
    <scope>NUCLEOTIDE SEQUENCE [LARGE SCALE GENOMIC DNA]</scope>
</reference>
<comment type="caution">
    <text evidence="1">The sequence shown here is derived from an EMBL/GenBank/DDBJ whole genome shotgun (WGS) entry which is preliminary data.</text>
</comment>
<accession>A0A4Y2MW97</accession>
<keyword evidence="2" id="KW-1185">Reference proteome</keyword>
<name>A0A4Y2MW97_ARAVE</name>
<organism evidence="1 2">
    <name type="scientific">Araneus ventricosus</name>
    <name type="common">Orbweaver spider</name>
    <name type="synonym">Epeira ventricosa</name>
    <dbReference type="NCBI Taxonomy" id="182803"/>
    <lineage>
        <taxon>Eukaryota</taxon>
        <taxon>Metazoa</taxon>
        <taxon>Ecdysozoa</taxon>
        <taxon>Arthropoda</taxon>
        <taxon>Chelicerata</taxon>
        <taxon>Arachnida</taxon>
        <taxon>Araneae</taxon>
        <taxon>Araneomorphae</taxon>
        <taxon>Entelegynae</taxon>
        <taxon>Araneoidea</taxon>
        <taxon>Araneidae</taxon>
        <taxon>Araneus</taxon>
    </lineage>
</organism>